<feature type="region of interest" description="Disordered" evidence="2">
    <location>
        <begin position="192"/>
        <end position="387"/>
    </location>
</feature>
<dbReference type="PANTHER" id="PTHR12375">
    <property type="entry name" value="RNA-BINDING PROTEIN LUC7-RELATED"/>
    <property type="match status" value="1"/>
</dbReference>
<accession>A0A2V3J6A9</accession>
<feature type="compositionally biased region" description="Polar residues" evidence="2">
    <location>
        <begin position="263"/>
        <end position="274"/>
    </location>
</feature>
<dbReference type="InterPro" id="IPR004882">
    <property type="entry name" value="Luc7-rel"/>
</dbReference>
<evidence type="ECO:0000313" key="3">
    <source>
        <dbReference type="EMBL" id="PXF49961.1"/>
    </source>
</evidence>
<dbReference type="OrthoDB" id="153872at2759"/>
<evidence type="ECO:0000313" key="4">
    <source>
        <dbReference type="Proteomes" id="UP000247409"/>
    </source>
</evidence>
<dbReference type="EMBL" id="NBIV01000001">
    <property type="protein sequence ID" value="PXF49961.1"/>
    <property type="molecule type" value="Genomic_DNA"/>
</dbReference>
<evidence type="ECO:0000256" key="2">
    <source>
        <dbReference type="SAM" id="MobiDB-lite"/>
    </source>
</evidence>
<dbReference type="Pfam" id="PF03194">
    <property type="entry name" value="LUC7"/>
    <property type="match status" value="2"/>
</dbReference>
<dbReference type="GO" id="GO:0003729">
    <property type="term" value="F:mRNA binding"/>
    <property type="evidence" value="ECO:0007669"/>
    <property type="project" value="InterPro"/>
</dbReference>
<dbReference type="STRING" id="448386.A0A2V3J6A9"/>
<feature type="compositionally biased region" description="Basic and acidic residues" evidence="2">
    <location>
        <begin position="335"/>
        <end position="359"/>
    </location>
</feature>
<sequence length="587" mass="66598">MAYDSVRAQLDKLLGPDRNGPLTNTANHEPPNYRDSKYCKHFLLGFCPNDLYIKQRSEPGSCRCEHSEAAKQAFDEDDQKGRVREEKSRWMRLLLNECQNIVSEEDRKIRGQARRLQESYGCGGDLTALMIRNFDTLKKLGMVSQNAKIRILSEIDDDEIMSNDDATLPHTSMDPSADGSQDVQQLLKLGNNVKQPDHPSVNAVDENKANQNPNSEEKELDKSSSDSGTDDDDDDDLDGFGLIKVIPASDTPVNKAGDADASKASQPPHQSNADTKVVPSKESSQSLADDVKAPVSDKKPPEEQDKQDSDKESDSQDGMKEDTKPLGVSSNPSITDHEPNTTEQFPNEKDGKTETHTNDVKTNAFEVEKSDDKPAEQESNTNEETDNVMDKFYEAGVGPDGLLMLDRKQSKRVCACCGGYISLVDAESRLLSHYGGKSHHSLALLRKKIPDLETIIASEPRYAHETNANRYSRADDRDHGRNRHSDDWRTRRDYRGGKRSGRYEDRYSDRYGDVFPGKSNRDSYRRHGASDWHRNSADDYDKYGSRYNTDGYNDDRPYGRHDRYEGRRKRYRSPSPYRGSRRRRRYY</sequence>
<keyword evidence="4" id="KW-1185">Reference proteome</keyword>
<dbReference type="GO" id="GO:0005685">
    <property type="term" value="C:U1 snRNP"/>
    <property type="evidence" value="ECO:0007669"/>
    <property type="project" value="InterPro"/>
</dbReference>
<proteinExistence type="inferred from homology"/>
<protein>
    <submittedName>
        <fullName evidence="3">Luc7-like protein</fullName>
    </submittedName>
</protein>
<dbReference type="Proteomes" id="UP000247409">
    <property type="component" value="Unassembled WGS sequence"/>
</dbReference>
<feature type="compositionally biased region" description="Basic and acidic residues" evidence="2">
    <location>
        <begin position="553"/>
        <end position="565"/>
    </location>
</feature>
<dbReference type="AlphaFoldDB" id="A0A2V3J6A9"/>
<organism evidence="3 4">
    <name type="scientific">Gracilariopsis chorda</name>
    <dbReference type="NCBI Taxonomy" id="448386"/>
    <lineage>
        <taxon>Eukaryota</taxon>
        <taxon>Rhodophyta</taxon>
        <taxon>Florideophyceae</taxon>
        <taxon>Rhodymeniophycidae</taxon>
        <taxon>Gracilariales</taxon>
        <taxon>Gracilariaceae</taxon>
        <taxon>Gracilariopsis</taxon>
    </lineage>
</organism>
<name>A0A2V3J6A9_9FLOR</name>
<feature type="compositionally biased region" description="Basic and acidic residues" evidence="2">
    <location>
        <begin position="519"/>
        <end position="544"/>
    </location>
</feature>
<feature type="region of interest" description="Disordered" evidence="2">
    <location>
        <begin position="466"/>
        <end position="587"/>
    </location>
</feature>
<feature type="compositionally biased region" description="Basic and acidic residues" evidence="2">
    <location>
        <begin position="366"/>
        <end position="376"/>
    </location>
</feature>
<reference evidence="3 4" key="1">
    <citation type="journal article" date="2018" name="Mol. Biol. Evol.">
        <title>Analysis of the draft genome of the red seaweed Gracilariopsis chorda provides insights into genome size evolution in Rhodophyta.</title>
        <authorList>
            <person name="Lee J."/>
            <person name="Yang E.C."/>
            <person name="Graf L."/>
            <person name="Yang J.H."/>
            <person name="Qiu H."/>
            <person name="Zel Zion U."/>
            <person name="Chan C.X."/>
            <person name="Stephens T.G."/>
            <person name="Weber A.P.M."/>
            <person name="Boo G.H."/>
            <person name="Boo S.M."/>
            <person name="Kim K.M."/>
            <person name="Shin Y."/>
            <person name="Jung M."/>
            <person name="Lee S.J."/>
            <person name="Yim H.S."/>
            <person name="Lee J.H."/>
            <person name="Bhattacharya D."/>
            <person name="Yoon H.S."/>
        </authorList>
    </citation>
    <scope>NUCLEOTIDE SEQUENCE [LARGE SCALE GENOMIC DNA]</scope>
    <source>
        <strain evidence="3 4">SKKU-2015</strain>
        <tissue evidence="3">Whole body</tissue>
    </source>
</reference>
<feature type="compositionally biased region" description="Basic and acidic residues" evidence="2">
    <location>
        <begin position="215"/>
        <end position="224"/>
    </location>
</feature>
<feature type="compositionally biased region" description="Basic and acidic residues" evidence="2">
    <location>
        <begin position="472"/>
        <end position="512"/>
    </location>
</feature>
<feature type="compositionally biased region" description="Basic and acidic residues" evidence="2">
    <location>
        <begin position="289"/>
        <end position="324"/>
    </location>
</feature>
<comment type="caution">
    <text evidence="3">The sequence shown here is derived from an EMBL/GenBank/DDBJ whole genome shotgun (WGS) entry which is preliminary data.</text>
</comment>
<comment type="similarity">
    <text evidence="1">Belongs to the Luc7 family.</text>
</comment>
<evidence type="ECO:0000256" key="1">
    <source>
        <dbReference type="ARBA" id="ARBA00005655"/>
    </source>
</evidence>
<gene>
    <name evidence="3" type="ORF">BWQ96_00121</name>
</gene>
<dbReference type="GO" id="GO:0006376">
    <property type="term" value="P:mRNA splice site recognition"/>
    <property type="evidence" value="ECO:0007669"/>
    <property type="project" value="InterPro"/>
</dbReference>
<feature type="compositionally biased region" description="Acidic residues" evidence="2">
    <location>
        <begin position="228"/>
        <end position="238"/>
    </location>
</feature>